<keyword evidence="2" id="KW-1185">Reference proteome</keyword>
<dbReference type="AlphaFoldDB" id="A0A9P5JUV2"/>
<name>A0A9P5JUV2_9AGAM</name>
<comment type="caution">
    <text evidence="1">The sequence shown here is derived from an EMBL/GenBank/DDBJ whole genome shotgun (WGS) entry which is preliminary data.</text>
</comment>
<organism evidence="1 2">
    <name type="scientific">Russula ochroleuca</name>
    <dbReference type="NCBI Taxonomy" id="152965"/>
    <lineage>
        <taxon>Eukaryota</taxon>
        <taxon>Fungi</taxon>
        <taxon>Dikarya</taxon>
        <taxon>Basidiomycota</taxon>
        <taxon>Agaricomycotina</taxon>
        <taxon>Agaricomycetes</taxon>
        <taxon>Russulales</taxon>
        <taxon>Russulaceae</taxon>
        <taxon>Russula</taxon>
    </lineage>
</organism>
<protein>
    <submittedName>
        <fullName evidence="1">Uncharacterized protein</fullName>
    </submittedName>
</protein>
<reference evidence="1" key="2">
    <citation type="journal article" date="2020" name="Nat. Commun.">
        <title>Large-scale genome sequencing of mycorrhizal fungi provides insights into the early evolution of symbiotic traits.</title>
        <authorList>
            <person name="Miyauchi S."/>
            <person name="Kiss E."/>
            <person name="Kuo A."/>
            <person name="Drula E."/>
            <person name="Kohler A."/>
            <person name="Sanchez-Garcia M."/>
            <person name="Morin E."/>
            <person name="Andreopoulos B."/>
            <person name="Barry K.W."/>
            <person name="Bonito G."/>
            <person name="Buee M."/>
            <person name="Carver A."/>
            <person name="Chen C."/>
            <person name="Cichocki N."/>
            <person name="Clum A."/>
            <person name="Culley D."/>
            <person name="Crous P.W."/>
            <person name="Fauchery L."/>
            <person name="Girlanda M."/>
            <person name="Hayes R.D."/>
            <person name="Keri Z."/>
            <person name="LaButti K."/>
            <person name="Lipzen A."/>
            <person name="Lombard V."/>
            <person name="Magnuson J."/>
            <person name="Maillard F."/>
            <person name="Murat C."/>
            <person name="Nolan M."/>
            <person name="Ohm R.A."/>
            <person name="Pangilinan J."/>
            <person name="Pereira M.F."/>
            <person name="Perotto S."/>
            <person name="Peter M."/>
            <person name="Pfister S."/>
            <person name="Riley R."/>
            <person name="Sitrit Y."/>
            <person name="Stielow J.B."/>
            <person name="Szollosi G."/>
            <person name="Zifcakova L."/>
            <person name="Stursova M."/>
            <person name="Spatafora J.W."/>
            <person name="Tedersoo L."/>
            <person name="Vaario L.M."/>
            <person name="Yamada A."/>
            <person name="Yan M."/>
            <person name="Wang P."/>
            <person name="Xu J."/>
            <person name="Bruns T."/>
            <person name="Baldrian P."/>
            <person name="Vilgalys R."/>
            <person name="Dunand C."/>
            <person name="Henrissat B."/>
            <person name="Grigoriev I.V."/>
            <person name="Hibbett D."/>
            <person name="Nagy L.G."/>
            <person name="Martin F.M."/>
        </authorList>
    </citation>
    <scope>NUCLEOTIDE SEQUENCE</scope>
    <source>
        <strain evidence="1">Prilba</strain>
    </source>
</reference>
<dbReference type="EMBL" id="WHVB01000046">
    <property type="protein sequence ID" value="KAF8465616.1"/>
    <property type="molecule type" value="Genomic_DNA"/>
</dbReference>
<dbReference type="Proteomes" id="UP000759537">
    <property type="component" value="Unassembled WGS sequence"/>
</dbReference>
<accession>A0A9P5JUV2</accession>
<evidence type="ECO:0000313" key="2">
    <source>
        <dbReference type="Proteomes" id="UP000759537"/>
    </source>
</evidence>
<dbReference type="OrthoDB" id="10617781at2759"/>
<proteinExistence type="predicted"/>
<evidence type="ECO:0000313" key="1">
    <source>
        <dbReference type="EMBL" id="KAF8465616.1"/>
    </source>
</evidence>
<sequence>MSFRIALEEARISLRLRECGDTAENAASVSKSVDLNAGGARPAWDSAGEGKGNYVGRKVGTRTFTSARRDPPVILSGTGGSGRRVGFIAGVRIAAGPGGCYISGPSRPSKLQRRQTVGNHDHPSGIDGYTVILFPDILVNETIFGNFKSRPRPSVGWNAQWDFWAEARNERRARMGSLLGSLCERRGRHVTRSFCRPCRHPPAFPFGWFKEPPFRFNFAHPPLPVQIPKKLR</sequence>
<reference evidence="1" key="1">
    <citation type="submission" date="2019-10" db="EMBL/GenBank/DDBJ databases">
        <authorList>
            <consortium name="DOE Joint Genome Institute"/>
            <person name="Kuo A."/>
            <person name="Miyauchi S."/>
            <person name="Kiss E."/>
            <person name="Drula E."/>
            <person name="Kohler A."/>
            <person name="Sanchez-Garcia M."/>
            <person name="Andreopoulos B."/>
            <person name="Barry K.W."/>
            <person name="Bonito G."/>
            <person name="Buee M."/>
            <person name="Carver A."/>
            <person name="Chen C."/>
            <person name="Cichocki N."/>
            <person name="Clum A."/>
            <person name="Culley D."/>
            <person name="Crous P.W."/>
            <person name="Fauchery L."/>
            <person name="Girlanda M."/>
            <person name="Hayes R."/>
            <person name="Keri Z."/>
            <person name="LaButti K."/>
            <person name="Lipzen A."/>
            <person name="Lombard V."/>
            <person name="Magnuson J."/>
            <person name="Maillard F."/>
            <person name="Morin E."/>
            <person name="Murat C."/>
            <person name="Nolan M."/>
            <person name="Ohm R."/>
            <person name="Pangilinan J."/>
            <person name="Pereira M."/>
            <person name="Perotto S."/>
            <person name="Peter M."/>
            <person name="Riley R."/>
            <person name="Sitrit Y."/>
            <person name="Stielow B."/>
            <person name="Szollosi G."/>
            <person name="Zifcakova L."/>
            <person name="Stursova M."/>
            <person name="Spatafora J.W."/>
            <person name="Tedersoo L."/>
            <person name="Vaario L.-M."/>
            <person name="Yamada A."/>
            <person name="Yan M."/>
            <person name="Wang P."/>
            <person name="Xu J."/>
            <person name="Bruns T."/>
            <person name="Baldrian P."/>
            <person name="Vilgalys R."/>
            <person name="Henrissat B."/>
            <person name="Grigoriev I.V."/>
            <person name="Hibbett D."/>
            <person name="Nagy L.G."/>
            <person name="Martin F.M."/>
        </authorList>
    </citation>
    <scope>NUCLEOTIDE SEQUENCE</scope>
    <source>
        <strain evidence="1">Prilba</strain>
    </source>
</reference>
<gene>
    <name evidence="1" type="ORF">DFH94DRAFT_355573</name>
</gene>